<proteinExistence type="predicted"/>
<organism evidence="1 2">
    <name type="scientific">Schizothecium vesticola</name>
    <dbReference type="NCBI Taxonomy" id="314040"/>
    <lineage>
        <taxon>Eukaryota</taxon>
        <taxon>Fungi</taxon>
        <taxon>Dikarya</taxon>
        <taxon>Ascomycota</taxon>
        <taxon>Pezizomycotina</taxon>
        <taxon>Sordariomycetes</taxon>
        <taxon>Sordariomycetidae</taxon>
        <taxon>Sordariales</taxon>
        <taxon>Schizotheciaceae</taxon>
        <taxon>Schizothecium</taxon>
    </lineage>
</organism>
<dbReference type="AlphaFoldDB" id="A0AA40EFK4"/>
<sequence>MHCTVAIGCLPFFVARIATLTASWWRLVRVSQGCQAPGSVVIGSDKGLVCLRQTASQNTATAACSTLDRRNVNRNHGAIDAETVQRWPQTWLPCG</sequence>
<accession>A0AA40EFK4</accession>
<comment type="caution">
    <text evidence="1">The sequence shown here is derived from an EMBL/GenBank/DDBJ whole genome shotgun (WGS) entry which is preliminary data.</text>
</comment>
<dbReference type="EMBL" id="JAUKUD010000007">
    <property type="protein sequence ID" value="KAK0738050.1"/>
    <property type="molecule type" value="Genomic_DNA"/>
</dbReference>
<reference evidence="1" key="1">
    <citation type="submission" date="2023-06" db="EMBL/GenBank/DDBJ databases">
        <title>Genome-scale phylogeny and comparative genomics of the fungal order Sordariales.</title>
        <authorList>
            <consortium name="Lawrence Berkeley National Laboratory"/>
            <person name="Hensen N."/>
            <person name="Bonometti L."/>
            <person name="Westerberg I."/>
            <person name="Brannstrom I.O."/>
            <person name="Guillou S."/>
            <person name="Cros-Aarteil S."/>
            <person name="Calhoun S."/>
            <person name="Haridas S."/>
            <person name="Kuo A."/>
            <person name="Mondo S."/>
            <person name="Pangilinan J."/>
            <person name="Riley R."/>
            <person name="LaButti K."/>
            <person name="Andreopoulos B."/>
            <person name="Lipzen A."/>
            <person name="Chen C."/>
            <person name="Yanf M."/>
            <person name="Daum C."/>
            <person name="Ng V."/>
            <person name="Clum A."/>
            <person name="Steindorff A."/>
            <person name="Ohm R."/>
            <person name="Martin F."/>
            <person name="Silar P."/>
            <person name="Natvig D."/>
            <person name="Lalanne C."/>
            <person name="Gautier V."/>
            <person name="Ament-velasquez S.L."/>
            <person name="Kruys A."/>
            <person name="Hutchinson M.I."/>
            <person name="Powell A.J."/>
            <person name="Barry K."/>
            <person name="Miller A.N."/>
            <person name="Grigoriev I.V."/>
            <person name="Debuchy R."/>
            <person name="Gladieux P."/>
            <person name="Thoren M.H."/>
            <person name="Johannesson H."/>
        </authorList>
    </citation>
    <scope>NUCLEOTIDE SEQUENCE</scope>
    <source>
        <strain evidence="1">SMH3187-1</strain>
    </source>
</reference>
<gene>
    <name evidence="1" type="ORF">B0T18DRAFT_421159</name>
</gene>
<dbReference type="Proteomes" id="UP001172155">
    <property type="component" value="Unassembled WGS sequence"/>
</dbReference>
<evidence type="ECO:0000313" key="2">
    <source>
        <dbReference type="Proteomes" id="UP001172155"/>
    </source>
</evidence>
<protein>
    <submittedName>
        <fullName evidence="1">Uncharacterized protein</fullName>
    </submittedName>
</protein>
<name>A0AA40EFK4_9PEZI</name>
<evidence type="ECO:0000313" key="1">
    <source>
        <dbReference type="EMBL" id="KAK0738050.1"/>
    </source>
</evidence>
<keyword evidence="2" id="KW-1185">Reference proteome</keyword>